<organism evidence="4 5">
    <name type="scientific">Sporothrix stenoceras</name>
    <dbReference type="NCBI Taxonomy" id="5173"/>
    <lineage>
        <taxon>Eukaryota</taxon>
        <taxon>Fungi</taxon>
        <taxon>Dikarya</taxon>
        <taxon>Ascomycota</taxon>
        <taxon>Pezizomycotina</taxon>
        <taxon>Sordariomycetes</taxon>
        <taxon>Sordariomycetidae</taxon>
        <taxon>Ophiostomatales</taxon>
        <taxon>Ophiostomataceae</taxon>
        <taxon>Sporothrix</taxon>
    </lineage>
</organism>
<dbReference type="PANTHER" id="PTHR24320:SF283">
    <property type="entry name" value="RETINOL DEHYDROGENASE 11"/>
    <property type="match status" value="1"/>
</dbReference>
<protein>
    <recommendedName>
        <fullName evidence="6">Short-chain dehydrogenase</fullName>
    </recommendedName>
</protein>
<dbReference type="Proteomes" id="UP001583186">
    <property type="component" value="Unassembled WGS sequence"/>
</dbReference>
<comment type="caution">
    <text evidence="4">The sequence shown here is derived from an EMBL/GenBank/DDBJ whole genome shotgun (WGS) entry which is preliminary data.</text>
</comment>
<evidence type="ECO:0000313" key="4">
    <source>
        <dbReference type="EMBL" id="KAL1889660.1"/>
    </source>
</evidence>
<accession>A0ABR3YMS4</accession>
<proteinExistence type="inferred from homology"/>
<comment type="similarity">
    <text evidence="1 3">Belongs to the short-chain dehydrogenases/reductases (SDR) family.</text>
</comment>
<dbReference type="Gene3D" id="3.40.50.720">
    <property type="entry name" value="NAD(P)-binding Rossmann-like Domain"/>
    <property type="match status" value="1"/>
</dbReference>
<dbReference type="PRINTS" id="PR00081">
    <property type="entry name" value="GDHRDH"/>
</dbReference>
<gene>
    <name evidence="4" type="ORF">Sste5346_008779</name>
</gene>
<dbReference type="EMBL" id="JAWCUI010000071">
    <property type="protein sequence ID" value="KAL1889660.1"/>
    <property type="molecule type" value="Genomic_DNA"/>
</dbReference>
<dbReference type="PANTHER" id="PTHR24320">
    <property type="entry name" value="RETINOL DEHYDROGENASE"/>
    <property type="match status" value="1"/>
</dbReference>
<dbReference type="InterPro" id="IPR002347">
    <property type="entry name" value="SDR_fam"/>
</dbReference>
<evidence type="ECO:0000256" key="3">
    <source>
        <dbReference type="RuleBase" id="RU000363"/>
    </source>
</evidence>
<dbReference type="Pfam" id="PF00106">
    <property type="entry name" value="adh_short"/>
    <property type="match status" value="1"/>
</dbReference>
<evidence type="ECO:0000313" key="5">
    <source>
        <dbReference type="Proteomes" id="UP001583186"/>
    </source>
</evidence>
<evidence type="ECO:0008006" key="6">
    <source>
        <dbReference type="Google" id="ProtNLM"/>
    </source>
</evidence>
<evidence type="ECO:0000256" key="1">
    <source>
        <dbReference type="ARBA" id="ARBA00006484"/>
    </source>
</evidence>
<dbReference type="PRINTS" id="PR00080">
    <property type="entry name" value="SDRFAMILY"/>
</dbReference>
<reference evidence="4 5" key="1">
    <citation type="journal article" date="2024" name="IMA Fungus">
        <title>IMA Genome - F19 : A genome assembly and annotation guide to empower mycologists, including annotated draft genome sequences of Ceratocystis pirilliformis, Diaporthe australafricana, Fusarium ophioides, Paecilomyces lecythidis, and Sporothrix stenoceras.</title>
        <authorList>
            <person name="Aylward J."/>
            <person name="Wilson A.M."/>
            <person name="Visagie C.M."/>
            <person name="Spraker J."/>
            <person name="Barnes I."/>
            <person name="Buitendag C."/>
            <person name="Ceriani C."/>
            <person name="Del Mar Angel L."/>
            <person name="du Plessis D."/>
            <person name="Fuchs T."/>
            <person name="Gasser K."/>
            <person name="Kramer D."/>
            <person name="Li W."/>
            <person name="Munsamy K."/>
            <person name="Piso A."/>
            <person name="Price J.L."/>
            <person name="Sonnekus B."/>
            <person name="Thomas C."/>
            <person name="van der Nest A."/>
            <person name="van Dijk A."/>
            <person name="van Heerden A."/>
            <person name="van Vuuren N."/>
            <person name="Yilmaz N."/>
            <person name="Duong T.A."/>
            <person name="van der Merwe N.A."/>
            <person name="Wingfield M.J."/>
            <person name="Wingfield B.D."/>
        </authorList>
    </citation>
    <scope>NUCLEOTIDE SEQUENCE [LARGE SCALE GENOMIC DNA]</scope>
    <source>
        <strain evidence="4 5">CMW 5346</strain>
    </source>
</reference>
<name>A0ABR3YMS4_9PEZI</name>
<keyword evidence="5" id="KW-1185">Reference proteome</keyword>
<keyword evidence="2" id="KW-0560">Oxidoreductase</keyword>
<sequence>MSTYTAKTTGDEVARACKDQIANKTVLVTGTTPNGLGAKFATTIAPFGPALIILASHCITKAEQTAKDIADVAPEVMTRVVELDLSSISKVRNAAKEILGITEKIDVIVNNAGIMAAPYSTTIDGIESHFGTNHIGHFLLTNLLLSSVVGGGKTQSLRVVNVSSNGFRYSPVRIEDINFGDGSTYERWAAYGQSKSANMLFSRSLAQKLGDRGVVSVSLHPGVIITTNLSRHVAMEDFAELGVLDRKMGNRKYWEQQFDMKSAAEGVATHVFAAFHSSLDAPENNGSYLADSQVVGAEDIQSWARDAVDAQKLWTLSEQLVSEKFSY</sequence>
<dbReference type="SUPFAM" id="SSF51735">
    <property type="entry name" value="NAD(P)-binding Rossmann-fold domains"/>
    <property type="match status" value="1"/>
</dbReference>
<dbReference type="InterPro" id="IPR036291">
    <property type="entry name" value="NAD(P)-bd_dom_sf"/>
</dbReference>
<evidence type="ECO:0000256" key="2">
    <source>
        <dbReference type="ARBA" id="ARBA00023002"/>
    </source>
</evidence>